<feature type="domain" description="Carboxyltransferase" evidence="4">
    <location>
        <begin position="27"/>
        <end position="292"/>
    </location>
</feature>
<organism evidence="5 6">
    <name type="scientific">Williamsia deligens</name>
    <dbReference type="NCBI Taxonomy" id="321325"/>
    <lineage>
        <taxon>Bacteria</taxon>
        <taxon>Bacillati</taxon>
        <taxon>Actinomycetota</taxon>
        <taxon>Actinomycetes</taxon>
        <taxon>Mycobacteriales</taxon>
        <taxon>Nocardiaceae</taxon>
        <taxon>Williamsia</taxon>
    </lineage>
</organism>
<comment type="caution">
    <text evidence="5">The sequence shown here is derived from an EMBL/GenBank/DDBJ whole genome shotgun (WGS) entry which is preliminary data.</text>
</comment>
<dbReference type="Proteomes" id="UP001597068">
    <property type="component" value="Unassembled WGS sequence"/>
</dbReference>
<evidence type="ECO:0000313" key="6">
    <source>
        <dbReference type="Proteomes" id="UP001597068"/>
    </source>
</evidence>
<dbReference type="InterPro" id="IPR052708">
    <property type="entry name" value="PxpC"/>
</dbReference>
<dbReference type="SUPFAM" id="SSF50891">
    <property type="entry name" value="Cyclophilin-like"/>
    <property type="match status" value="1"/>
</dbReference>
<dbReference type="PANTHER" id="PTHR43309:SF3">
    <property type="entry name" value="5-OXOPROLINASE SUBUNIT C"/>
    <property type="match status" value="1"/>
</dbReference>
<evidence type="ECO:0000313" key="5">
    <source>
        <dbReference type="EMBL" id="MFD0926411.1"/>
    </source>
</evidence>
<evidence type="ECO:0000256" key="3">
    <source>
        <dbReference type="ARBA" id="ARBA00022840"/>
    </source>
</evidence>
<dbReference type="PANTHER" id="PTHR43309">
    <property type="entry name" value="5-OXOPROLINASE SUBUNIT C"/>
    <property type="match status" value="1"/>
</dbReference>
<keyword evidence="2" id="KW-0378">Hydrolase</keyword>
<evidence type="ECO:0000256" key="1">
    <source>
        <dbReference type="ARBA" id="ARBA00022741"/>
    </source>
</evidence>
<reference evidence="6" key="1">
    <citation type="journal article" date="2019" name="Int. J. Syst. Evol. Microbiol.">
        <title>The Global Catalogue of Microorganisms (GCM) 10K type strain sequencing project: providing services to taxonomists for standard genome sequencing and annotation.</title>
        <authorList>
            <consortium name="The Broad Institute Genomics Platform"/>
            <consortium name="The Broad Institute Genome Sequencing Center for Infectious Disease"/>
            <person name="Wu L."/>
            <person name="Ma J."/>
        </authorList>
    </citation>
    <scope>NUCLEOTIDE SEQUENCE [LARGE SCALE GENOMIC DNA]</scope>
    <source>
        <strain evidence="6">CCUG 50873</strain>
    </source>
</reference>
<dbReference type="Gene3D" id="2.40.100.10">
    <property type="entry name" value="Cyclophilin-like"/>
    <property type="match status" value="1"/>
</dbReference>
<keyword evidence="1" id="KW-0547">Nucleotide-binding</keyword>
<dbReference type="NCBIfam" id="TIGR00724">
    <property type="entry name" value="urea_amlyse_rel"/>
    <property type="match status" value="1"/>
</dbReference>
<dbReference type="Pfam" id="PF02626">
    <property type="entry name" value="CT_A_B"/>
    <property type="match status" value="1"/>
</dbReference>
<evidence type="ECO:0000259" key="4">
    <source>
        <dbReference type="SMART" id="SM00797"/>
    </source>
</evidence>
<dbReference type="SMART" id="SM00797">
    <property type="entry name" value="AHS2"/>
    <property type="match status" value="1"/>
</dbReference>
<name>A0ABW3GBP2_9NOCA</name>
<keyword evidence="3" id="KW-0067">ATP-binding</keyword>
<dbReference type="InterPro" id="IPR029000">
    <property type="entry name" value="Cyclophilin-like_dom_sf"/>
</dbReference>
<gene>
    <name evidence="5" type="ORF">ACFQ04_11775</name>
</gene>
<dbReference type="InterPro" id="IPR003778">
    <property type="entry name" value="CT_A_B"/>
</dbReference>
<keyword evidence="6" id="KW-1185">Reference proteome</keyword>
<dbReference type="EMBL" id="JBHTIL010000001">
    <property type="protein sequence ID" value="MFD0926411.1"/>
    <property type="molecule type" value="Genomic_DNA"/>
</dbReference>
<protein>
    <submittedName>
        <fullName evidence="5">Biotin-dependent carboxyltransferase family protein</fullName>
    </submittedName>
</protein>
<proteinExistence type="predicted"/>
<sequence>MRGRWLRVVSAGPQTTVQDLGRTGWAHLGVPLAGAADRSSAATANRLVGNDPQAAVLEVTLGGFVAVAEGPVTIALAGARCDASVDGTAVGHASTVSVPDGATIALGTARSGLRCYLAVRGGIDAPEVLGSRSTDTLSGLGPPPVADGDRVAVGDLAGPWPSETTAFGDVGDGAGDVVLHAVAGPRDDAVVDLAALAAGEWVVDPRSDRIGVRLGRDPDTDDPAVRLLPGRDEVPSEGVALGSVQIPPSGEPVLFLADHPVTGGYPVVAVLTASSTDRAAQLVPGQRIRLRL</sequence>
<evidence type="ECO:0000256" key="2">
    <source>
        <dbReference type="ARBA" id="ARBA00022801"/>
    </source>
</evidence>
<accession>A0ABW3GBP2</accession>